<evidence type="ECO:0000313" key="2">
    <source>
        <dbReference type="EMBL" id="GKV08983.1"/>
    </source>
</evidence>
<dbReference type="InterPro" id="IPR005174">
    <property type="entry name" value="KIB1-4_b-propeller"/>
</dbReference>
<name>A0AAV5J8X7_9ROSI</name>
<sequence length="379" mass="43995">MEQKKIVEDEEERCWSNLQIDILCIIKSHLFGSDRIRFHAVCKAWSSVPSQIAWLSSWESENIPTEIIQFPSLMFLGRNTSVCNFFNPLANTTYSKVIPDLANAKIWFSKDGWLLMTQGDVSIMFFNPFTNEKIHLPDLPMKEHKCNMICFSSHPTSHNCLVLAIRIKSVNFIKFSWIRRGESTWTRFQDIYDEKFLIPCYSNPVFYNGALHCLSHHGKLHIFDPGKVNTEDLWIVLDEVKIPPNRGRIKRCYLTVCDEELVAVFEGHVGKTVDVFKLDRAAMGWKRVKELGNRMLFVSLNGSVSVSAREKFHSGMQNKVYFPRFKGEDGIFYSLFTGKFHSFSNGYSAEDFYGTKEQVHCVWIQPNLEKQRVEELTWS</sequence>
<evidence type="ECO:0000313" key="3">
    <source>
        <dbReference type="Proteomes" id="UP001054252"/>
    </source>
</evidence>
<organism evidence="2 3">
    <name type="scientific">Rubroshorea leprosula</name>
    <dbReference type="NCBI Taxonomy" id="152421"/>
    <lineage>
        <taxon>Eukaryota</taxon>
        <taxon>Viridiplantae</taxon>
        <taxon>Streptophyta</taxon>
        <taxon>Embryophyta</taxon>
        <taxon>Tracheophyta</taxon>
        <taxon>Spermatophyta</taxon>
        <taxon>Magnoliopsida</taxon>
        <taxon>eudicotyledons</taxon>
        <taxon>Gunneridae</taxon>
        <taxon>Pentapetalae</taxon>
        <taxon>rosids</taxon>
        <taxon>malvids</taxon>
        <taxon>Malvales</taxon>
        <taxon>Dipterocarpaceae</taxon>
        <taxon>Rubroshorea</taxon>
    </lineage>
</organism>
<proteinExistence type="predicted"/>
<gene>
    <name evidence="2" type="ORF">SLEP1_g20549</name>
</gene>
<reference evidence="2 3" key="1">
    <citation type="journal article" date="2021" name="Commun. Biol.">
        <title>The genome of Shorea leprosula (Dipterocarpaceae) highlights the ecological relevance of drought in aseasonal tropical rainforests.</title>
        <authorList>
            <person name="Ng K.K.S."/>
            <person name="Kobayashi M.J."/>
            <person name="Fawcett J.A."/>
            <person name="Hatakeyama M."/>
            <person name="Paape T."/>
            <person name="Ng C.H."/>
            <person name="Ang C.C."/>
            <person name="Tnah L.H."/>
            <person name="Lee C.T."/>
            <person name="Nishiyama T."/>
            <person name="Sese J."/>
            <person name="O'Brien M.J."/>
            <person name="Copetti D."/>
            <person name="Mohd Noor M.I."/>
            <person name="Ong R.C."/>
            <person name="Putra M."/>
            <person name="Sireger I.Z."/>
            <person name="Indrioko S."/>
            <person name="Kosugi Y."/>
            <person name="Izuno A."/>
            <person name="Isagi Y."/>
            <person name="Lee S.L."/>
            <person name="Shimizu K.K."/>
        </authorList>
    </citation>
    <scope>NUCLEOTIDE SEQUENCE [LARGE SCALE GENOMIC DNA]</scope>
    <source>
        <strain evidence="2">214</strain>
    </source>
</reference>
<dbReference type="PANTHER" id="PTHR33127:SF5">
    <property type="entry name" value="TRANSMEMBRANE PROTEIN"/>
    <property type="match status" value="1"/>
</dbReference>
<feature type="domain" description="KIB1-4 beta-propeller" evidence="1">
    <location>
        <begin position="85"/>
        <end position="323"/>
    </location>
</feature>
<accession>A0AAV5J8X7</accession>
<dbReference type="Pfam" id="PF03478">
    <property type="entry name" value="Beta-prop_KIB1-4"/>
    <property type="match status" value="1"/>
</dbReference>
<protein>
    <recommendedName>
        <fullName evidence="1">KIB1-4 beta-propeller domain-containing protein</fullName>
    </recommendedName>
</protein>
<dbReference type="EMBL" id="BPVZ01000029">
    <property type="protein sequence ID" value="GKV08983.1"/>
    <property type="molecule type" value="Genomic_DNA"/>
</dbReference>
<dbReference type="PANTHER" id="PTHR33127">
    <property type="entry name" value="TRANSMEMBRANE PROTEIN"/>
    <property type="match status" value="1"/>
</dbReference>
<dbReference type="Gene3D" id="1.20.1280.50">
    <property type="match status" value="1"/>
</dbReference>
<keyword evidence="3" id="KW-1185">Reference proteome</keyword>
<dbReference type="AlphaFoldDB" id="A0AAV5J8X7"/>
<dbReference type="Proteomes" id="UP001054252">
    <property type="component" value="Unassembled WGS sequence"/>
</dbReference>
<comment type="caution">
    <text evidence="2">The sequence shown here is derived from an EMBL/GenBank/DDBJ whole genome shotgun (WGS) entry which is preliminary data.</text>
</comment>
<evidence type="ECO:0000259" key="1">
    <source>
        <dbReference type="Pfam" id="PF03478"/>
    </source>
</evidence>